<dbReference type="SMART" id="SM00355">
    <property type="entry name" value="ZnF_C2H2"/>
    <property type="match status" value="3"/>
</dbReference>
<dbReference type="GO" id="GO:0000978">
    <property type="term" value="F:RNA polymerase II cis-regulatory region sequence-specific DNA binding"/>
    <property type="evidence" value="ECO:0007669"/>
    <property type="project" value="TreeGrafter"/>
</dbReference>
<dbReference type="Pfam" id="PF00096">
    <property type="entry name" value="zf-C2H2"/>
    <property type="match status" value="3"/>
</dbReference>
<reference evidence="7 8" key="1">
    <citation type="submission" date="2014-06" db="EMBL/GenBank/DDBJ databases">
        <title>Evolutionary Origins and Diversification of the Mycorrhizal Mutualists.</title>
        <authorList>
            <consortium name="DOE Joint Genome Institute"/>
            <consortium name="Mycorrhizal Genomics Consortium"/>
            <person name="Kohler A."/>
            <person name="Kuo A."/>
            <person name="Nagy L.G."/>
            <person name="Floudas D."/>
            <person name="Copeland A."/>
            <person name="Barry K.W."/>
            <person name="Cichocki N."/>
            <person name="Veneault-Fourrey C."/>
            <person name="LaButti K."/>
            <person name="Lindquist E.A."/>
            <person name="Lipzen A."/>
            <person name="Lundell T."/>
            <person name="Morin E."/>
            <person name="Murat C."/>
            <person name="Riley R."/>
            <person name="Ohm R."/>
            <person name="Sun H."/>
            <person name="Tunlid A."/>
            <person name="Henrissat B."/>
            <person name="Grigoriev I.V."/>
            <person name="Hibbett D.S."/>
            <person name="Martin F."/>
        </authorList>
    </citation>
    <scope>NUCLEOTIDE SEQUENCE [LARGE SCALE GENOMIC DNA]</scope>
    <source>
        <strain evidence="7 8">SS14</strain>
    </source>
</reference>
<protein>
    <recommendedName>
        <fullName evidence="6">C2H2-type domain-containing protein</fullName>
    </recommendedName>
</protein>
<dbReference type="OrthoDB" id="654211at2759"/>
<sequence length="91" mass="10603">CGKNFERKSDFDRHMKIHEGKRDYKCTFSGCAKTFVQRTQLVTHVNSHTKVRPHTCTKCPRTFSDPSARSRHEREQHGGLFYKCPTMCGKL</sequence>
<keyword evidence="8" id="KW-1185">Reference proteome</keyword>
<dbReference type="AlphaFoldDB" id="A0A0C9UAK8"/>
<dbReference type="GO" id="GO:0005634">
    <property type="term" value="C:nucleus"/>
    <property type="evidence" value="ECO:0007669"/>
    <property type="project" value="UniProtKB-ARBA"/>
</dbReference>
<dbReference type="Proteomes" id="UP000054279">
    <property type="component" value="Unassembled WGS sequence"/>
</dbReference>
<dbReference type="Gene3D" id="3.30.160.60">
    <property type="entry name" value="Classic Zinc Finger"/>
    <property type="match status" value="3"/>
</dbReference>
<dbReference type="EMBL" id="KN837146">
    <property type="protein sequence ID" value="KIJ40173.1"/>
    <property type="molecule type" value="Genomic_DNA"/>
</dbReference>
<keyword evidence="2" id="KW-0677">Repeat</keyword>
<dbReference type="PANTHER" id="PTHR19818">
    <property type="entry name" value="ZINC FINGER PROTEIN ZIC AND GLI"/>
    <property type="match status" value="1"/>
</dbReference>
<evidence type="ECO:0000259" key="6">
    <source>
        <dbReference type="PROSITE" id="PS50157"/>
    </source>
</evidence>
<dbReference type="GO" id="GO:0045944">
    <property type="term" value="P:positive regulation of transcription by RNA polymerase II"/>
    <property type="evidence" value="ECO:0007669"/>
    <property type="project" value="UniProtKB-ARBA"/>
</dbReference>
<dbReference type="HOGENOM" id="CLU_002678_42_18_1"/>
<keyword evidence="1" id="KW-0479">Metal-binding</keyword>
<name>A0A0C9UAK8_SPHS4</name>
<proteinExistence type="predicted"/>
<dbReference type="PROSITE" id="PS00028">
    <property type="entry name" value="ZINC_FINGER_C2H2_1"/>
    <property type="match status" value="2"/>
</dbReference>
<evidence type="ECO:0000256" key="2">
    <source>
        <dbReference type="ARBA" id="ARBA00022737"/>
    </source>
</evidence>
<feature type="domain" description="C2H2-type" evidence="6">
    <location>
        <begin position="24"/>
        <end position="53"/>
    </location>
</feature>
<dbReference type="InterPro" id="IPR036236">
    <property type="entry name" value="Znf_C2H2_sf"/>
</dbReference>
<evidence type="ECO:0000313" key="8">
    <source>
        <dbReference type="Proteomes" id="UP000054279"/>
    </source>
</evidence>
<accession>A0A0C9UAK8</accession>
<dbReference type="InterPro" id="IPR013087">
    <property type="entry name" value="Znf_C2H2_type"/>
</dbReference>
<dbReference type="PANTHER" id="PTHR19818:SF139">
    <property type="entry name" value="PAIR-RULE PROTEIN ODD-PAIRED"/>
    <property type="match status" value="1"/>
</dbReference>
<dbReference type="SUPFAM" id="SSF57667">
    <property type="entry name" value="beta-beta-alpha zinc fingers"/>
    <property type="match status" value="2"/>
</dbReference>
<dbReference type="GO" id="GO:0000981">
    <property type="term" value="F:DNA-binding transcription factor activity, RNA polymerase II-specific"/>
    <property type="evidence" value="ECO:0007669"/>
    <property type="project" value="TreeGrafter"/>
</dbReference>
<evidence type="ECO:0000256" key="3">
    <source>
        <dbReference type="ARBA" id="ARBA00022771"/>
    </source>
</evidence>
<feature type="domain" description="C2H2-type" evidence="6">
    <location>
        <begin position="54"/>
        <end position="79"/>
    </location>
</feature>
<dbReference type="PROSITE" id="PS50157">
    <property type="entry name" value="ZINC_FINGER_C2H2_2"/>
    <property type="match status" value="3"/>
</dbReference>
<keyword evidence="4" id="KW-0862">Zinc</keyword>
<gene>
    <name evidence="7" type="ORF">M422DRAFT_174044</name>
</gene>
<keyword evidence="3 5" id="KW-0863">Zinc-finger</keyword>
<feature type="domain" description="C2H2-type" evidence="6">
    <location>
        <begin position="1"/>
        <end position="23"/>
    </location>
</feature>
<organism evidence="7 8">
    <name type="scientific">Sphaerobolus stellatus (strain SS14)</name>
    <dbReference type="NCBI Taxonomy" id="990650"/>
    <lineage>
        <taxon>Eukaryota</taxon>
        <taxon>Fungi</taxon>
        <taxon>Dikarya</taxon>
        <taxon>Basidiomycota</taxon>
        <taxon>Agaricomycotina</taxon>
        <taxon>Agaricomycetes</taxon>
        <taxon>Phallomycetidae</taxon>
        <taxon>Geastrales</taxon>
        <taxon>Sphaerobolaceae</taxon>
        <taxon>Sphaerobolus</taxon>
    </lineage>
</organism>
<evidence type="ECO:0000256" key="4">
    <source>
        <dbReference type="ARBA" id="ARBA00022833"/>
    </source>
</evidence>
<dbReference type="GO" id="GO:0008270">
    <property type="term" value="F:zinc ion binding"/>
    <property type="evidence" value="ECO:0007669"/>
    <property type="project" value="UniProtKB-KW"/>
</dbReference>
<dbReference type="InterPro" id="IPR050329">
    <property type="entry name" value="GLI_C2H2-zinc-finger"/>
</dbReference>
<evidence type="ECO:0000256" key="1">
    <source>
        <dbReference type="ARBA" id="ARBA00022723"/>
    </source>
</evidence>
<evidence type="ECO:0000313" key="7">
    <source>
        <dbReference type="EMBL" id="KIJ40173.1"/>
    </source>
</evidence>
<feature type="non-terminal residue" evidence="7">
    <location>
        <position position="91"/>
    </location>
</feature>
<evidence type="ECO:0000256" key="5">
    <source>
        <dbReference type="PROSITE-ProRule" id="PRU00042"/>
    </source>
</evidence>